<comment type="function">
    <text evidence="1">Telomerase is a ribonucleoprotein enzyme essential for the replication of chromosome termini in most eukaryotes. It elongates telomeres. It is a reverse transcriptase that adds simple sequence repeats to chromosome ends by copying a template sequence within the RNA component of the enzyme.</text>
</comment>
<keyword evidence="4" id="KW-1185">Reference proteome</keyword>
<keyword evidence="1" id="KW-0808">Transferase</keyword>
<evidence type="ECO:0000313" key="3">
    <source>
        <dbReference type="EMBL" id="RUP50350.1"/>
    </source>
</evidence>
<protein>
    <recommendedName>
        <fullName evidence="1">Telomerase reverse transcriptase</fullName>
        <ecNumber evidence="1">2.7.7.49</ecNumber>
    </recommendedName>
    <alternativeName>
        <fullName evidence="1">Telomerase catalytic subunit</fullName>
    </alternativeName>
</protein>
<dbReference type="GO" id="GO:0042162">
    <property type="term" value="F:telomeric DNA binding"/>
    <property type="evidence" value="ECO:0007669"/>
    <property type="project" value="TreeGrafter"/>
</dbReference>
<accession>A0A433DHN2</accession>
<keyword evidence="1" id="KW-0460">Magnesium</keyword>
<dbReference type="GO" id="GO:0007004">
    <property type="term" value="P:telomere maintenance via telomerase"/>
    <property type="evidence" value="ECO:0007669"/>
    <property type="project" value="TreeGrafter"/>
</dbReference>
<dbReference type="InterPro" id="IPR003545">
    <property type="entry name" value="Telomerase_RT"/>
</dbReference>
<name>A0A433DHN2_9FUNG</name>
<keyword evidence="1" id="KW-0479">Metal-binding</keyword>
<dbReference type="InterPro" id="IPR049915">
    <property type="entry name" value="TERT_TEN"/>
</dbReference>
<keyword evidence="1" id="KW-0548">Nucleotidyltransferase</keyword>
<dbReference type="EMBL" id="RBNI01001532">
    <property type="protein sequence ID" value="RUP50350.1"/>
    <property type="molecule type" value="Genomic_DNA"/>
</dbReference>
<comment type="similarity">
    <text evidence="1">Belongs to the reverse transcriptase family. Telomerase subfamily.</text>
</comment>
<dbReference type="EC" id="2.7.7.49" evidence="1"/>
<comment type="caution">
    <text evidence="3">The sequence shown here is derived from an EMBL/GenBank/DDBJ whole genome shotgun (WGS) entry which is preliminary data.</text>
</comment>
<dbReference type="GO" id="GO:0003720">
    <property type="term" value="F:telomerase activity"/>
    <property type="evidence" value="ECO:0007669"/>
    <property type="project" value="InterPro"/>
</dbReference>
<dbReference type="GO" id="GO:0000333">
    <property type="term" value="C:telomerase catalytic core complex"/>
    <property type="evidence" value="ECO:0007669"/>
    <property type="project" value="TreeGrafter"/>
</dbReference>
<evidence type="ECO:0000256" key="1">
    <source>
        <dbReference type="RuleBase" id="RU365061"/>
    </source>
</evidence>
<dbReference type="GO" id="GO:0046872">
    <property type="term" value="F:metal ion binding"/>
    <property type="evidence" value="ECO:0007669"/>
    <property type="project" value="UniProtKB-KW"/>
</dbReference>
<proteinExistence type="inferred from homology"/>
<feature type="domain" description="Telomerase reverse transcriptase TEN" evidence="2">
    <location>
        <begin position="52"/>
        <end position="183"/>
    </location>
</feature>
<comment type="subcellular location">
    <subcellularLocation>
        <location evidence="1">Nucleus</location>
    </subcellularLocation>
    <subcellularLocation>
        <location evidence="1">Chromosome</location>
        <location evidence="1">Telomere</location>
    </subcellularLocation>
</comment>
<dbReference type="GO" id="GO:0000781">
    <property type="term" value="C:chromosome, telomeric region"/>
    <property type="evidence" value="ECO:0007669"/>
    <property type="project" value="UniProtKB-SubCell"/>
</dbReference>
<evidence type="ECO:0000313" key="4">
    <source>
        <dbReference type="Proteomes" id="UP000268093"/>
    </source>
</evidence>
<sequence>MTRNTRAHPTPSLTTMNEPIAHPVLSLYFPEGWTSLYEYLVKNSGDAYFRDFHLTFNKFLATTIVARPSAEFPRGSNRNEDWGLSQDKVVGGAIESLLAKASRAGQKSEHLLTRGYRIGGDAVSGMFTNVTMTHINTLMNVVRFYPWDELLERIGNRAMQHLLKDMFIFIALDNGSYCQLTGTYSFK</sequence>
<dbReference type="AlphaFoldDB" id="A0A433DHN2"/>
<comment type="catalytic activity">
    <reaction evidence="1">
        <text>DNA(n) + a 2'-deoxyribonucleoside 5'-triphosphate = DNA(n+1) + diphosphate</text>
        <dbReference type="Rhea" id="RHEA:22508"/>
        <dbReference type="Rhea" id="RHEA-COMP:17339"/>
        <dbReference type="Rhea" id="RHEA-COMP:17340"/>
        <dbReference type="ChEBI" id="CHEBI:33019"/>
        <dbReference type="ChEBI" id="CHEBI:61560"/>
        <dbReference type="ChEBI" id="CHEBI:173112"/>
        <dbReference type="EC" id="2.7.7.49"/>
    </reaction>
</comment>
<dbReference type="OrthoDB" id="289721at2759"/>
<dbReference type="PANTHER" id="PTHR12066">
    <property type="entry name" value="TELOMERASE REVERSE TRANSCRIPTASE"/>
    <property type="match status" value="1"/>
</dbReference>
<dbReference type="Pfam" id="PF11474">
    <property type="entry name" value="TEN_TERT"/>
    <property type="match status" value="1"/>
</dbReference>
<keyword evidence="1" id="KW-0695">RNA-directed DNA polymerase</keyword>
<evidence type="ECO:0000259" key="2">
    <source>
        <dbReference type="Pfam" id="PF11474"/>
    </source>
</evidence>
<gene>
    <name evidence="3" type="ORF">BC936DRAFT_139563</name>
</gene>
<dbReference type="PANTHER" id="PTHR12066:SF0">
    <property type="entry name" value="TELOMERASE REVERSE TRANSCRIPTASE"/>
    <property type="match status" value="1"/>
</dbReference>
<dbReference type="Proteomes" id="UP000268093">
    <property type="component" value="Unassembled WGS sequence"/>
</dbReference>
<keyword evidence="1" id="KW-0779">Telomere</keyword>
<dbReference type="GO" id="GO:0070034">
    <property type="term" value="F:telomerase RNA binding"/>
    <property type="evidence" value="ECO:0007669"/>
    <property type="project" value="TreeGrafter"/>
</dbReference>
<keyword evidence="1" id="KW-0158">Chromosome</keyword>
<organism evidence="3 4">
    <name type="scientific">Jimgerdemannia flammicorona</name>
    <dbReference type="NCBI Taxonomy" id="994334"/>
    <lineage>
        <taxon>Eukaryota</taxon>
        <taxon>Fungi</taxon>
        <taxon>Fungi incertae sedis</taxon>
        <taxon>Mucoromycota</taxon>
        <taxon>Mucoromycotina</taxon>
        <taxon>Endogonomycetes</taxon>
        <taxon>Endogonales</taxon>
        <taxon>Endogonaceae</taxon>
        <taxon>Jimgerdemannia</taxon>
    </lineage>
</organism>
<reference evidence="3 4" key="1">
    <citation type="journal article" date="2018" name="New Phytol.">
        <title>Phylogenomics of Endogonaceae and evolution of mycorrhizas within Mucoromycota.</title>
        <authorList>
            <person name="Chang Y."/>
            <person name="Desiro A."/>
            <person name="Na H."/>
            <person name="Sandor L."/>
            <person name="Lipzen A."/>
            <person name="Clum A."/>
            <person name="Barry K."/>
            <person name="Grigoriev I.V."/>
            <person name="Martin F.M."/>
            <person name="Stajich J.E."/>
            <person name="Smith M.E."/>
            <person name="Bonito G."/>
            <person name="Spatafora J.W."/>
        </authorList>
    </citation>
    <scope>NUCLEOTIDE SEQUENCE [LARGE SCALE GENOMIC DNA]</scope>
    <source>
        <strain evidence="3 4">GMNB39</strain>
    </source>
</reference>
<keyword evidence="1" id="KW-0539">Nucleus</keyword>